<keyword evidence="6" id="KW-0830">Ubiquinone</keyword>
<comment type="similarity">
    <text evidence="8">Belongs to the complex I subunit 1 family.</text>
</comment>
<dbReference type="InterPro" id="IPR018086">
    <property type="entry name" value="NADH_UbQ_OxRdtase_su1_CS"/>
</dbReference>
<keyword evidence="5" id="KW-1133">Transmembrane helix</keyword>
<organism evidence="9 10">
    <name type="scientific">Escherichia coli</name>
    <dbReference type="NCBI Taxonomy" id="562"/>
    <lineage>
        <taxon>Bacteria</taxon>
        <taxon>Pseudomonadati</taxon>
        <taxon>Pseudomonadota</taxon>
        <taxon>Gammaproteobacteria</taxon>
        <taxon>Enterobacterales</taxon>
        <taxon>Enterobacteriaceae</taxon>
        <taxon>Escherichia</taxon>
    </lineage>
</organism>
<dbReference type="EMBL" id="UGCD01000002">
    <property type="protein sequence ID" value="STI16772.1"/>
    <property type="molecule type" value="Genomic_DNA"/>
</dbReference>
<evidence type="ECO:0000256" key="5">
    <source>
        <dbReference type="ARBA" id="ARBA00022989"/>
    </source>
</evidence>
<name>A0A376RGM9_ECOLX</name>
<dbReference type="Pfam" id="PF00146">
    <property type="entry name" value="NADHdh"/>
    <property type="match status" value="1"/>
</dbReference>
<dbReference type="AlphaFoldDB" id="A0A376RGM9"/>
<evidence type="ECO:0000313" key="9">
    <source>
        <dbReference type="EMBL" id="STI16772.1"/>
    </source>
</evidence>
<dbReference type="EC" id="1.6.5.11" evidence="9"/>
<dbReference type="PANTHER" id="PTHR11432:SF3">
    <property type="entry name" value="NADH-UBIQUINONE OXIDOREDUCTASE CHAIN 1"/>
    <property type="match status" value="1"/>
</dbReference>
<evidence type="ECO:0000313" key="10">
    <source>
        <dbReference type="Proteomes" id="UP000254159"/>
    </source>
</evidence>
<keyword evidence="2 8" id="KW-0812">Transmembrane</keyword>
<keyword evidence="7" id="KW-0472">Membrane</keyword>
<dbReference type="GO" id="GO:0048038">
    <property type="term" value="F:quinone binding"/>
    <property type="evidence" value="ECO:0007669"/>
    <property type="project" value="UniProtKB-KW"/>
</dbReference>
<dbReference type="Proteomes" id="UP000254159">
    <property type="component" value="Unassembled WGS sequence"/>
</dbReference>
<evidence type="ECO:0000256" key="8">
    <source>
        <dbReference type="RuleBase" id="RU000471"/>
    </source>
</evidence>
<gene>
    <name evidence="9" type="primary">nuoH_2</name>
    <name evidence="9" type="ORF">NCTC10865_02044</name>
</gene>
<evidence type="ECO:0000256" key="3">
    <source>
        <dbReference type="ARBA" id="ARBA00022719"/>
    </source>
</evidence>
<evidence type="ECO:0000256" key="2">
    <source>
        <dbReference type="ARBA" id="ARBA00022692"/>
    </source>
</evidence>
<keyword evidence="8" id="KW-0520">NAD</keyword>
<dbReference type="InterPro" id="IPR001694">
    <property type="entry name" value="NADH_UbQ_OxRdtase_su1/FPO"/>
</dbReference>
<dbReference type="PANTHER" id="PTHR11432">
    <property type="entry name" value="NADH DEHYDROGENASE SUBUNIT 1"/>
    <property type="match status" value="1"/>
</dbReference>
<accession>A0A376RGM9</accession>
<evidence type="ECO:0000256" key="6">
    <source>
        <dbReference type="ARBA" id="ARBA00023075"/>
    </source>
</evidence>
<evidence type="ECO:0000256" key="4">
    <source>
        <dbReference type="ARBA" id="ARBA00022967"/>
    </source>
</evidence>
<protein>
    <submittedName>
        <fullName evidence="9">NADH dehydrogenase I subunit H</fullName>
        <ecNumber evidence="9">1.6.5.11</ecNumber>
    </submittedName>
</protein>
<keyword evidence="4" id="KW-1278">Translocase</keyword>
<reference evidence="9 10" key="1">
    <citation type="submission" date="2018-06" db="EMBL/GenBank/DDBJ databases">
        <authorList>
            <consortium name="Pathogen Informatics"/>
            <person name="Doyle S."/>
        </authorList>
    </citation>
    <scope>NUCLEOTIDE SEQUENCE [LARGE SCALE GENOMIC DNA]</scope>
    <source>
        <strain evidence="9 10">NCTC10865</strain>
    </source>
</reference>
<comment type="subcellular location">
    <subcellularLocation>
        <location evidence="8">Cell membrane</location>
        <topology evidence="8">Multi-pass membrane protein</topology>
    </subcellularLocation>
    <subcellularLocation>
        <location evidence="1">Membrane</location>
        <topology evidence="1">Multi-pass membrane protein</topology>
    </subcellularLocation>
</comment>
<dbReference type="GO" id="GO:0009060">
    <property type="term" value="P:aerobic respiration"/>
    <property type="evidence" value="ECO:0007669"/>
    <property type="project" value="TreeGrafter"/>
</dbReference>
<keyword evidence="3" id="KW-0874">Quinone</keyword>
<sequence>MCGTSSRNLWFYYLAIAGVAVCHRHPFDQPEAEQELADGYHIEYSGMNSVCSSGEYIGIVTISALM</sequence>
<dbReference type="GO" id="GO:0003954">
    <property type="term" value="F:NADH dehydrogenase activity"/>
    <property type="evidence" value="ECO:0007669"/>
    <property type="project" value="TreeGrafter"/>
</dbReference>
<dbReference type="PROSITE" id="PS00668">
    <property type="entry name" value="COMPLEX1_ND1_2"/>
    <property type="match status" value="1"/>
</dbReference>
<dbReference type="GO" id="GO:0005886">
    <property type="term" value="C:plasma membrane"/>
    <property type="evidence" value="ECO:0007669"/>
    <property type="project" value="UniProtKB-SubCell"/>
</dbReference>
<keyword evidence="9" id="KW-0560">Oxidoreductase</keyword>
<evidence type="ECO:0000256" key="7">
    <source>
        <dbReference type="ARBA" id="ARBA00023136"/>
    </source>
</evidence>
<proteinExistence type="inferred from homology"/>
<evidence type="ECO:0000256" key="1">
    <source>
        <dbReference type="ARBA" id="ARBA00004141"/>
    </source>
</evidence>